<dbReference type="Proteomes" id="UP000198538">
    <property type="component" value="Unassembled WGS sequence"/>
</dbReference>
<dbReference type="STRING" id="582692.SAMN05720606_11497"/>
<dbReference type="Gene3D" id="3.40.630.30">
    <property type="match status" value="1"/>
</dbReference>
<dbReference type="PROSITE" id="PS51186">
    <property type="entry name" value="GNAT"/>
    <property type="match status" value="1"/>
</dbReference>
<dbReference type="CDD" id="cd04301">
    <property type="entry name" value="NAT_SF"/>
    <property type="match status" value="1"/>
</dbReference>
<sequence>MQNLIFTKDFKNNDTLRNSFFELAASTFDIHFENWYQHGCWGEGYIPFSFVDGDQIVANASVNILELIIEGEKKKAIQIGTVMTHPDYRGKGLSASLMNKILEEYKNKYDLMYLFANESVLDFYPKFGFKAVEEHLFSIDFHCSANPLESANLRKLDVTDAEDLHLIQQFASQRLPVSKRFSTDHTPGIFMFYCLNVFNNDIYYLENEKVIVIYQKENSSIDLFDVVSLNEINMRDIVNKIADADTEKVTFHFTPDENKDMELKSTLTNEGLFVKTHGDQIYPVHVKHPVTSIA</sequence>
<keyword evidence="1 4" id="KW-0808">Transferase</keyword>
<evidence type="ECO:0000256" key="2">
    <source>
        <dbReference type="ARBA" id="ARBA00023315"/>
    </source>
</evidence>
<proteinExistence type="predicted"/>
<evidence type="ECO:0000313" key="4">
    <source>
        <dbReference type="EMBL" id="SCY98222.1"/>
    </source>
</evidence>
<accession>A0A1G5KC70</accession>
<evidence type="ECO:0000313" key="5">
    <source>
        <dbReference type="Proteomes" id="UP000198538"/>
    </source>
</evidence>
<protein>
    <submittedName>
        <fullName evidence="4">Acetyltransferase (GNAT) domain-containing protein</fullName>
    </submittedName>
</protein>
<dbReference type="AlphaFoldDB" id="A0A1G5KC70"/>
<dbReference type="InterPro" id="IPR000182">
    <property type="entry name" value="GNAT_dom"/>
</dbReference>
<reference evidence="5" key="1">
    <citation type="submission" date="2016-10" db="EMBL/GenBank/DDBJ databases">
        <authorList>
            <person name="Varghese N."/>
            <person name="Submissions S."/>
        </authorList>
    </citation>
    <scope>NUCLEOTIDE SEQUENCE [LARGE SCALE GENOMIC DNA]</scope>
    <source>
        <strain evidence="5">BL9</strain>
    </source>
</reference>
<dbReference type="PANTHER" id="PTHR43420">
    <property type="entry name" value="ACETYLTRANSFERASE"/>
    <property type="match status" value="1"/>
</dbReference>
<dbReference type="InterPro" id="IPR050680">
    <property type="entry name" value="YpeA/RimI_acetyltransf"/>
</dbReference>
<feature type="domain" description="N-acetyltransferase" evidence="3">
    <location>
        <begin position="8"/>
        <end position="159"/>
    </location>
</feature>
<dbReference type="RefSeq" id="WP_090923262.1">
    <property type="nucleotide sequence ID" value="NZ_FMVM01000014.1"/>
</dbReference>
<dbReference type="PANTHER" id="PTHR43420:SF31">
    <property type="entry name" value="ACETYLTRANSFERASE"/>
    <property type="match status" value="1"/>
</dbReference>
<keyword evidence="5" id="KW-1185">Reference proteome</keyword>
<evidence type="ECO:0000256" key="1">
    <source>
        <dbReference type="ARBA" id="ARBA00022679"/>
    </source>
</evidence>
<gene>
    <name evidence="4" type="ORF">SAMN05720606_11497</name>
</gene>
<name>A0A1G5KC70_9BACL</name>
<dbReference type="GO" id="GO:0016747">
    <property type="term" value="F:acyltransferase activity, transferring groups other than amino-acyl groups"/>
    <property type="evidence" value="ECO:0007669"/>
    <property type="project" value="InterPro"/>
</dbReference>
<evidence type="ECO:0000259" key="3">
    <source>
        <dbReference type="PROSITE" id="PS51186"/>
    </source>
</evidence>
<keyword evidence="2" id="KW-0012">Acyltransferase</keyword>
<dbReference type="EMBL" id="FMVM01000014">
    <property type="protein sequence ID" value="SCY98222.1"/>
    <property type="molecule type" value="Genomic_DNA"/>
</dbReference>
<dbReference type="Pfam" id="PF13527">
    <property type="entry name" value="Acetyltransf_9"/>
    <property type="match status" value="1"/>
</dbReference>
<dbReference type="SUPFAM" id="SSF55729">
    <property type="entry name" value="Acyl-CoA N-acyltransferases (Nat)"/>
    <property type="match status" value="1"/>
</dbReference>
<dbReference type="InterPro" id="IPR016181">
    <property type="entry name" value="Acyl_CoA_acyltransferase"/>
</dbReference>
<organism evidence="4 5">
    <name type="scientific">Paenibacillus polysaccharolyticus</name>
    <dbReference type="NCBI Taxonomy" id="582692"/>
    <lineage>
        <taxon>Bacteria</taxon>
        <taxon>Bacillati</taxon>
        <taxon>Bacillota</taxon>
        <taxon>Bacilli</taxon>
        <taxon>Bacillales</taxon>
        <taxon>Paenibacillaceae</taxon>
        <taxon>Paenibacillus</taxon>
    </lineage>
</organism>